<protein>
    <submittedName>
        <fullName evidence="1">Uncharacterized protein</fullName>
    </submittedName>
</protein>
<comment type="caution">
    <text evidence="1">The sequence shown here is derived from an EMBL/GenBank/DDBJ whole genome shotgun (WGS) entry which is preliminary data.</text>
</comment>
<keyword evidence="2" id="KW-1185">Reference proteome</keyword>
<evidence type="ECO:0000313" key="1">
    <source>
        <dbReference type="EMBL" id="CDH44239.1"/>
    </source>
</evidence>
<proteinExistence type="predicted"/>
<name>A0A7U7G9K0_9GAMM</name>
<dbReference type="AlphaFoldDB" id="A0A7U7G9K0"/>
<organism evidence="1 2">
    <name type="scientific">Candidatus Contendobacter odensis Run_B_J11</name>
    <dbReference type="NCBI Taxonomy" id="1400861"/>
    <lineage>
        <taxon>Bacteria</taxon>
        <taxon>Pseudomonadati</taxon>
        <taxon>Pseudomonadota</taxon>
        <taxon>Gammaproteobacteria</taxon>
        <taxon>Candidatus Competibacteraceae</taxon>
        <taxon>Candidatus Contendibacter</taxon>
    </lineage>
</organism>
<dbReference type="EMBL" id="CBTK010000066">
    <property type="protein sequence ID" value="CDH44239.1"/>
    <property type="molecule type" value="Genomic_DNA"/>
</dbReference>
<dbReference type="Proteomes" id="UP000019184">
    <property type="component" value="Unassembled WGS sequence"/>
</dbReference>
<evidence type="ECO:0000313" key="2">
    <source>
        <dbReference type="Proteomes" id="UP000019184"/>
    </source>
</evidence>
<gene>
    <name evidence="1" type="ORF">BN874_1580027</name>
</gene>
<sequence length="102" mass="10542">MVSAPALKPRRLTLNHCGGELAKIAGGDLLTIWIRMFGSAGRDFPDSGRQFCRAVGLGSTLLALKLLAFPVLITGNGYVSAFGVTAKLEARTLGAGSPVAAN</sequence>
<reference evidence="1 2" key="1">
    <citation type="journal article" date="2014" name="ISME J.">
        <title>Candidatus Competibacter-lineage genomes retrieved from metagenomes reveal functional metabolic diversity.</title>
        <authorList>
            <person name="McIlroy S.J."/>
            <person name="Albertsen M."/>
            <person name="Andresen E.K."/>
            <person name="Saunders A.M."/>
            <person name="Kristiansen R."/>
            <person name="Stokholm-Bjerregaard M."/>
            <person name="Nielsen K.L."/>
            <person name="Nielsen P.H."/>
        </authorList>
    </citation>
    <scope>NUCLEOTIDE SEQUENCE [LARGE SCALE GENOMIC DNA]</scope>
    <source>
        <strain evidence="1 2">Run_B_J11</strain>
    </source>
</reference>
<accession>A0A7U7G9K0</accession>